<keyword evidence="3" id="KW-0808">Transferase</keyword>
<proteinExistence type="predicted"/>
<evidence type="ECO:0000256" key="8">
    <source>
        <dbReference type="ARBA" id="ARBA00040505"/>
    </source>
</evidence>
<keyword evidence="2" id="KW-0963">Cytoplasm</keyword>
<dbReference type="RefSeq" id="WP_135359309.1">
    <property type="nucleotide sequence ID" value="NZ_RWJZ01000002.1"/>
</dbReference>
<dbReference type="GO" id="GO:0005737">
    <property type="term" value="C:cytoplasm"/>
    <property type="evidence" value="ECO:0007669"/>
    <property type="project" value="UniProtKB-SubCell"/>
</dbReference>
<dbReference type="Pfam" id="PF01636">
    <property type="entry name" value="APH"/>
    <property type="match status" value="1"/>
</dbReference>
<dbReference type="InterPro" id="IPR011009">
    <property type="entry name" value="Kinase-like_dom_sf"/>
</dbReference>
<evidence type="ECO:0000256" key="7">
    <source>
        <dbReference type="ARBA" id="ARBA00038873"/>
    </source>
</evidence>
<evidence type="ECO:0000256" key="6">
    <source>
        <dbReference type="ARBA" id="ARBA00037368"/>
    </source>
</evidence>
<dbReference type="EMBL" id="RWKA01000002">
    <property type="protein sequence ID" value="TGB47251.1"/>
    <property type="molecule type" value="Genomic_DNA"/>
</dbReference>
<evidence type="ECO:0000256" key="3">
    <source>
        <dbReference type="ARBA" id="ARBA00022679"/>
    </source>
</evidence>
<evidence type="ECO:0000313" key="11">
    <source>
        <dbReference type="EMBL" id="TGB47251.1"/>
    </source>
</evidence>
<reference evidence="11 12" key="1">
    <citation type="submission" date="2018-12" db="EMBL/GenBank/DDBJ databases">
        <title>Draft genome sequences of Mycolicibacterium peregrinum isolated from a pig with lymphadenitis and from soil on the same Japanese pig farm.</title>
        <authorList>
            <person name="Komatsu T."/>
            <person name="Ohya K."/>
            <person name="Sawai K."/>
            <person name="Odoi J.O."/>
            <person name="Otsu K."/>
            <person name="Ota A."/>
            <person name="Ito T."/>
            <person name="Kawai M."/>
            <person name="Maruyama F."/>
        </authorList>
    </citation>
    <scope>NUCLEOTIDE SEQUENCE [LARGE SCALE GENOMIC DNA]</scope>
    <source>
        <strain evidence="11 12">138</strain>
    </source>
</reference>
<keyword evidence="4" id="KW-0418">Kinase</keyword>
<dbReference type="SUPFAM" id="SSF56112">
    <property type="entry name" value="Protein kinase-like (PK-like)"/>
    <property type="match status" value="1"/>
</dbReference>
<evidence type="ECO:0000256" key="9">
    <source>
        <dbReference type="SAM" id="MobiDB-lite"/>
    </source>
</evidence>
<dbReference type="EC" id="2.7.1.81" evidence="7"/>
<accession>A0A4Z0HTF3</accession>
<dbReference type="Gene3D" id="3.90.1200.10">
    <property type="match status" value="1"/>
</dbReference>
<evidence type="ECO:0000259" key="10">
    <source>
        <dbReference type="Pfam" id="PF01636"/>
    </source>
</evidence>
<feature type="region of interest" description="Disordered" evidence="9">
    <location>
        <begin position="1"/>
        <end position="24"/>
    </location>
</feature>
<sequence>MDSRSLAGDQQTGQGSVDGNALGSPEVPISVVADALRDSHGVEVLNAKRVGGELDMNVRIDTKSGRFLVKIGASRSADEGWRDNILRHVAQAAPELPVPHLIENRRGSGTTPLIHGEVWQMRVFNWLEGDLLADVSPTFELLGDLGRSSAELTEALGTFDDTSMATHPWDLRTAAETLQDNLPFLTSTGRTDAVRRILHMLHTVQPLLAQLPLATVHHDLNDHNVLVMTDVAGRQRISGILDFNDALRTHRVADLAIAAAYAMLRQPAPIDAAAAVVGGYHSRSALSDAELEVVFPLAATRLCLNATLWTRRTSTLEPEAAKYGRRRMADTWPTVEHISTVDPRWALDRIRRTCGLT</sequence>
<dbReference type="AlphaFoldDB" id="A0A4Z0HTF3"/>
<evidence type="ECO:0000256" key="5">
    <source>
        <dbReference type="ARBA" id="ARBA00036820"/>
    </source>
</evidence>
<dbReference type="PANTHER" id="PTHR21064">
    <property type="entry name" value="AMINOGLYCOSIDE PHOSPHOTRANSFERASE DOMAIN-CONTAINING PROTEIN-RELATED"/>
    <property type="match status" value="1"/>
</dbReference>
<dbReference type="Proteomes" id="UP000297792">
    <property type="component" value="Unassembled WGS sequence"/>
</dbReference>
<dbReference type="PANTHER" id="PTHR21064:SF1">
    <property type="entry name" value="HYDROXYLYSINE KINASE"/>
    <property type="match status" value="1"/>
</dbReference>
<protein>
    <recommendedName>
        <fullName evidence="8">Hydroxylysine kinase</fullName>
        <ecNumber evidence="7">2.7.1.81</ecNumber>
    </recommendedName>
</protein>
<comment type="catalytic activity">
    <reaction evidence="5">
        <text>(5R)-5-hydroxy-L-lysine + GTP = (5R)-5-phosphooxy-L-lysine + GDP + H(+)</text>
        <dbReference type="Rhea" id="RHEA:19049"/>
        <dbReference type="ChEBI" id="CHEBI:15378"/>
        <dbReference type="ChEBI" id="CHEBI:37565"/>
        <dbReference type="ChEBI" id="CHEBI:57882"/>
        <dbReference type="ChEBI" id="CHEBI:58189"/>
        <dbReference type="ChEBI" id="CHEBI:58357"/>
        <dbReference type="EC" id="2.7.1.81"/>
    </reaction>
</comment>
<comment type="subcellular location">
    <subcellularLocation>
        <location evidence="1">Cytoplasm</location>
    </subcellularLocation>
</comment>
<evidence type="ECO:0000256" key="4">
    <source>
        <dbReference type="ARBA" id="ARBA00022777"/>
    </source>
</evidence>
<name>A0A4Z0HTF3_MYCPR</name>
<organism evidence="11 12">
    <name type="scientific">Mycolicibacterium peregrinum</name>
    <name type="common">Mycobacterium peregrinum</name>
    <dbReference type="NCBI Taxonomy" id="43304"/>
    <lineage>
        <taxon>Bacteria</taxon>
        <taxon>Bacillati</taxon>
        <taxon>Actinomycetota</taxon>
        <taxon>Actinomycetes</taxon>
        <taxon>Mycobacteriales</taxon>
        <taxon>Mycobacteriaceae</taxon>
        <taxon>Mycolicibacterium</taxon>
    </lineage>
</organism>
<dbReference type="GO" id="GO:0047992">
    <property type="term" value="F:hydroxylysine kinase activity"/>
    <property type="evidence" value="ECO:0007669"/>
    <property type="project" value="UniProtKB-EC"/>
</dbReference>
<dbReference type="InterPro" id="IPR050249">
    <property type="entry name" value="Pseudomonas-type_ThrB"/>
</dbReference>
<evidence type="ECO:0000256" key="2">
    <source>
        <dbReference type="ARBA" id="ARBA00022490"/>
    </source>
</evidence>
<gene>
    <name evidence="11" type="ORF">EJD98_05245</name>
</gene>
<comment type="function">
    <text evidence="6">Catalyzes the GTP-dependent phosphorylation of 5-hydroxy-L-lysine.</text>
</comment>
<evidence type="ECO:0000256" key="1">
    <source>
        <dbReference type="ARBA" id="ARBA00004496"/>
    </source>
</evidence>
<feature type="domain" description="Aminoglycoside phosphotransferase" evidence="10">
    <location>
        <begin position="52"/>
        <end position="281"/>
    </location>
</feature>
<comment type="caution">
    <text evidence="11">The sequence shown here is derived from an EMBL/GenBank/DDBJ whole genome shotgun (WGS) entry which is preliminary data.</text>
</comment>
<dbReference type="InterPro" id="IPR002575">
    <property type="entry name" value="Aminoglycoside_PTrfase"/>
</dbReference>
<keyword evidence="12" id="KW-1185">Reference proteome</keyword>
<feature type="compositionally biased region" description="Polar residues" evidence="9">
    <location>
        <begin position="8"/>
        <end position="17"/>
    </location>
</feature>
<evidence type="ECO:0000313" key="12">
    <source>
        <dbReference type="Proteomes" id="UP000297792"/>
    </source>
</evidence>